<keyword evidence="4" id="KW-1185">Reference proteome</keyword>
<sequence length="79" mass="8635">MTSITARDFNHDVSAAKRAANDGPVIITDRGEPAYVLLTIDDYRRLGETGASLVDRLSMDDDVDVEFEPASIGLRVPEL</sequence>
<dbReference type="EMBL" id="OMOH01000005">
    <property type="protein sequence ID" value="SPF68593.1"/>
    <property type="molecule type" value="Genomic_DNA"/>
</dbReference>
<gene>
    <name evidence="3" type="ORF">PROPJV5_1575</name>
</gene>
<comment type="similarity">
    <text evidence="1 2">Belongs to the phD/YefM antitoxin family.</text>
</comment>
<evidence type="ECO:0000256" key="2">
    <source>
        <dbReference type="RuleBase" id="RU362080"/>
    </source>
</evidence>
<accession>A0A375I198</accession>
<evidence type="ECO:0000256" key="1">
    <source>
        <dbReference type="ARBA" id="ARBA00009981"/>
    </source>
</evidence>
<dbReference type="RefSeq" id="WP_119715743.1">
    <property type="nucleotide sequence ID" value="NZ_OMOH01000005.1"/>
</dbReference>
<comment type="function">
    <text evidence="2">Antitoxin component of a type II toxin-antitoxin (TA) system.</text>
</comment>
<name>A0A375I198_9ACTN</name>
<organism evidence="3 4">
    <name type="scientific">Propionibacterium ruminifibrarum</name>
    <dbReference type="NCBI Taxonomy" id="1962131"/>
    <lineage>
        <taxon>Bacteria</taxon>
        <taxon>Bacillati</taxon>
        <taxon>Actinomycetota</taxon>
        <taxon>Actinomycetes</taxon>
        <taxon>Propionibacteriales</taxon>
        <taxon>Propionibacteriaceae</taxon>
        <taxon>Propionibacterium</taxon>
    </lineage>
</organism>
<dbReference type="NCBIfam" id="TIGR01552">
    <property type="entry name" value="phd_fam"/>
    <property type="match status" value="1"/>
</dbReference>
<dbReference type="InterPro" id="IPR036165">
    <property type="entry name" value="YefM-like_sf"/>
</dbReference>
<dbReference type="SUPFAM" id="SSF143120">
    <property type="entry name" value="YefM-like"/>
    <property type="match status" value="1"/>
</dbReference>
<dbReference type="Gene3D" id="3.40.1620.10">
    <property type="entry name" value="YefM-like domain"/>
    <property type="match status" value="1"/>
</dbReference>
<dbReference type="AlphaFoldDB" id="A0A375I198"/>
<evidence type="ECO:0000313" key="3">
    <source>
        <dbReference type="EMBL" id="SPF68593.1"/>
    </source>
</evidence>
<evidence type="ECO:0000313" key="4">
    <source>
        <dbReference type="Proteomes" id="UP000265962"/>
    </source>
</evidence>
<dbReference type="InterPro" id="IPR006442">
    <property type="entry name" value="Antitoxin_Phd/YefM"/>
</dbReference>
<reference evidence="4" key="1">
    <citation type="submission" date="2018-02" db="EMBL/GenBank/DDBJ databases">
        <authorList>
            <person name="Hornung B."/>
        </authorList>
    </citation>
    <scope>NUCLEOTIDE SEQUENCE [LARGE SCALE GENOMIC DNA]</scope>
</reference>
<protein>
    <recommendedName>
        <fullName evidence="2">Antitoxin</fullName>
    </recommendedName>
</protein>
<dbReference type="Pfam" id="PF02604">
    <property type="entry name" value="PhdYeFM_antitox"/>
    <property type="match status" value="1"/>
</dbReference>
<dbReference type="OrthoDB" id="72009at2"/>
<dbReference type="Proteomes" id="UP000265962">
    <property type="component" value="Unassembled WGS sequence"/>
</dbReference>
<proteinExistence type="inferred from homology"/>